<name>A0A1G4I570_TRYEQ</name>
<protein>
    <submittedName>
        <fullName evidence="2">Uncharacterized protein</fullName>
    </submittedName>
</protein>
<dbReference type="Proteomes" id="UP000195570">
    <property type="component" value="Unassembled WGS sequence"/>
</dbReference>
<feature type="compositionally biased region" description="Acidic residues" evidence="1">
    <location>
        <begin position="97"/>
        <end position="109"/>
    </location>
</feature>
<dbReference type="VEuPathDB" id="TriTrypDB:TEOVI_000841400"/>
<accession>A0A1G4I570</accession>
<proteinExistence type="predicted"/>
<organism evidence="2 3">
    <name type="scientific">Trypanosoma equiperdum</name>
    <dbReference type="NCBI Taxonomy" id="5694"/>
    <lineage>
        <taxon>Eukaryota</taxon>
        <taxon>Discoba</taxon>
        <taxon>Euglenozoa</taxon>
        <taxon>Kinetoplastea</taxon>
        <taxon>Metakinetoplastina</taxon>
        <taxon>Trypanosomatida</taxon>
        <taxon>Trypanosomatidae</taxon>
        <taxon>Trypanosoma</taxon>
    </lineage>
</organism>
<dbReference type="AlphaFoldDB" id="A0A1G4I570"/>
<reference evidence="2" key="1">
    <citation type="submission" date="2016-09" db="EMBL/GenBank/DDBJ databases">
        <authorList>
            <person name="Hebert L."/>
            <person name="Moumen B."/>
        </authorList>
    </citation>
    <scope>NUCLEOTIDE SEQUENCE [LARGE SCALE GENOMIC DNA]</scope>
    <source>
        <strain evidence="2">OVI</strain>
    </source>
</reference>
<comment type="caution">
    <text evidence="2">The sequence shown here is derived from an EMBL/GenBank/DDBJ whole genome shotgun (WGS) entry which is preliminary data.</text>
</comment>
<dbReference type="GeneID" id="92382348"/>
<evidence type="ECO:0000313" key="2">
    <source>
        <dbReference type="EMBL" id="SCU66867.1"/>
    </source>
</evidence>
<sequence length="262" mass="30098">MEYEGCASEVINHSAVEETAMLGGILVQEEDPLFAVVSRLAAGETFARENLCQRWYRGITKLKWAEELQRSGILLVQKNAAGGSNPEGNKEQKKDENDDADGENVEQGEEEYINADECVARLRREFNFQRVLNVVIYGEDDERAEILKEEHDNISQIVMMMEECMDRQSLIEEAQSRAALVLEVMKPRITSRYSYAWGVKTYSTFKPVKAEMDRLRPADRHKPAYMRSKQPTCRVPFEHAHYLPNGEQKMVRVSELNFEKGN</sequence>
<gene>
    <name evidence="2" type="ORF">TEOVI_000841400</name>
</gene>
<dbReference type="EMBL" id="CZPT02000636">
    <property type="protein sequence ID" value="SCU66867.1"/>
    <property type="molecule type" value="Genomic_DNA"/>
</dbReference>
<evidence type="ECO:0000313" key="3">
    <source>
        <dbReference type="Proteomes" id="UP000195570"/>
    </source>
</evidence>
<keyword evidence="3" id="KW-1185">Reference proteome</keyword>
<feature type="region of interest" description="Disordered" evidence="1">
    <location>
        <begin position="79"/>
        <end position="109"/>
    </location>
</feature>
<dbReference type="RefSeq" id="XP_067078252.1">
    <property type="nucleotide sequence ID" value="XM_067222151.1"/>
</dbReference>
<evidence type="ECO:0000256" key="1">
    <source>
        <dbReference type="SAM" id="MobiDB-lite"/>
    </source>
</evidence>